<keyword evidence="3" id="KW-0378">Hydrolase</keyword>
<dbReference type="Proteomes" id="UP001148614">
    <property type="component" value="Unassembled WGS sequence"/>
</dbReference>
<feature type="active site" description="Proton acceptor" evidence="4">
    <location>
        <position position="366"/>
    </location>
</feature>
<keyword evidence="2" id="KW-0058">Aromatic hydrocarbons catabolism</keyword>
<evidence type="ECO:0000313" key="6">
    <source>
        <dbReference type="EMBL" id="KAJ3577233.1"/>
    </source>
</evidence>
<evidence type="ECO:0000256" key="3">
    <source>
        <dbReference type="ARBA" id="ARBA00022801"/>
    </source>
</evidence>
<evidence type="ECO:0000256" key="2">
    <source>
        <dbReference type="ARBA" id="ARBA00022797"/>
    </source>
</evidence>
<dbReference type="InterPro" id="IPR016292">
    <property type="entry name" value="Epoxide_hydrolase"/>
</dbReference>
<name>A0A9W8NHH9_9PEZI</name>
<dbReference type="InterPro" id="IPR000639">
    <property type="entry name" value="Epox_hydrolase-like"/>
</dbReference>
<feature type="domain" description="Epoxide hydrolase N-terminal" evidence="5">
    <location>
        <begin position="4"/>
        <end position="113"/>
    </location>
</feature>
<feature type="active site" description="Proton donor" evidence="4">
    <location>
        <position position="310"/>
    </location>
</feature>
<comment type="caution">
    <text evidence="6">The sequence shown here is derived from an EMBL/GenBank/DDBJ whole genome shotgun (WGS) entry which is preliminary data.</text>
</comment>
<evidence type="ECO:0000256" key="4">
    <source>
        <dbReference type="PIRSR" id="PIRSR001112-1"/>
    </source>
</evidence>
<dbReference type="VEuPathDB" id="FungiDB:F4678DRAFT_442997"/>
<dbReference type="AlphaFoldDB" id="A0A9W8NHH9"/>
<evidence type="ECO:0000259" key="5">
    <source>
        <dbReference type="Pfam" id="PF06441"/>
    </source>
</evidence>
<feature type="active site" description="Nucleophile" evidence="4">
    <location>
        <position position="176"/>
    </location>
</feature>
<protein>
    <recommendedName>
        <fullName evidence="5">Epoxide hydrolase N-terminal domain-containing protein</fullName>
    </recommendedName>
</protein>
<evidence type="ECO:0000256" key="1">
    <source>
        <dbReference type="ARBA" id="ARBA00010088"/>
    </source>
</evidence>
<dbReference type="SUPFAM" id="SSF53474">
    <property type="entry name" value="alpha/beta-Hydrolases"/>
    <property type="match status" value="1"/>
</dbReference>
<dbReference type="InterPro" id="IPR010497">
    <property type="entry name" value="Epoxide_hydro_N"/>
</dbReference>
<accession>A0A9W8NHH9</accession>
<dbReference type="Pfam" id="PF06441">
    <property type="entry name" value="EHN"/>
    <property type="match status" value="1"/>
</dbReference>
<proteinExistence type="inferred from homology"/>
<evidence type="ECO:0000313" key="7">
    <source>
        <dbReference type="Proteomes" id="UP001148614"/>
    </source>
</evidence>
<reference evidence="6" key="1">
    <citation type="submission" date="2022-07" db="EMBL/GenBank/DDBJ databases">
        <title>Genome Sequence of Xylaria arbuscula.</title>
        <authorList>
            <person name="Buettner E."/>
        </authorList>
    </citation>
    <scope>NUCLEOTIDE SEQUENCE</scope>
    <source>
        <strain evidence="6">VT107</strain>
    </source>
</reference>
<dbReference type="EMBL" id="JANPWZ010000408">
    <property type="protein sequence ID" value="KAJ3577233.1"/>
    <property type="molecule type" value="Genomic_DNA"/>
</dbReference>
<dbReference type="PANTHER" id="PTHR21661:SF35">
    <property type="entry name" value="EPOXIDE HYDROLASE"/>
    <property type="match status" value="1"/>
</dbReference>
<gene>
    <name evidence="6" type="ORF">NPX13_g3338</name>
</gene>
<dbReference type="PANTHER" id="PTHR21661">
    <property type="entry name" value="EPOXIDE HYDROLASE 1-RELATED"/>
    <property type="match status" value="1"/>
</dbReference>
<dbReference type="PRINTS" id="PR00412">
    <property type="entry name" value="EPOXHYDRLASE"/>
</dbReference>
<dbReference type="PIRSF" id="PIRSF001112">
    <property type="entry name" value="Epoxide_hydrolase"/>
    <property type="match status" value="1"/>
</dbReference>
<dbReference type="Gene3D" id="3.40.50.1820">
    <property type="entry name" value="alpha/beta hydrolase"/>
    <property type="match status" value="1"/>
</dbReference>
<dbReference type="GO" id="GO:0004301">
    <property type="term" value="F:epoxide hydrolase activity"/>
    <property type="evidence" value="ECO:0007669"/>
    <property type="project" value="TreeGrafter"/>
</dbReference>
<comment type="similarity">
    <text evidence="1">Belongs to the peptidase S33 family.</text>
</comment>
<dbReference type="InterPro" id="IPR029058">
    <property type="entry name" value="AB_hydrolase_fold"/>
</dbReference>
<organism evidence="6 7">
    <name type="scientific">Xylaria arbuscula</name>
    <dbReference type="NCBI Taxonomy" id="114810"/>
    <lineage>
        <taxon>Eukaryota</taxon>
        <taxon>Fungi</taxon>
        <taxon>Dikarya</taxon>
        <taxon>Ascomycota</taxon>
        <taxon>Pezizomycotina</taxon>
        <taxon>Sordariomycetes</taxon>
        <taxon>Xylariomycetidae</taxon>
        <taxon>Xylariales</taxon>
        <taxon>Xylariaceae</taxon>
        <taxon>Xylaria</taxon>
    </lineage>
</organism>
<sequence length="389" mass="44012">MTSINPFRIAIPDDSIADLKERLSRTRYQDEVKDVGRKRGVPLADIKRIARYWATEFDWHAAEASLNEFPQYTTDIAADGFDPVSIHFIHVKSVVEGAVPLLFVHGWPGSFLEGTKIIKPLTEDTPAFDVVIPSLPNFGFSGGITQPGFSVDQHAEVLHKLMIRLGYDEYMTQGGDWGAFITRAMASAYSPHHLKAQHLNLGFYGFPSFWATPTLFLQSMVTPFTQKEKAGLEKTARFFSEGNGYGAIQSTRPQTLGYGLTDSPVALLAWVYEKLHDWADEYPWTDDEICTWVSIYWFSTAGPAASTRLYYEFQQNIMTTIERLRGWMDVKVGFGQFPNDVTSLPLLWAKQLGPTVFQRQHPNGGHFPAWEKPDYIVADLRDMFEHVGK</sequence>
<dbReference type="GO" id="GO:0097176">
    <property type="term" value="P:epoxide metabolic process"/>
    <property type="evidence" value="ECO:0007669"/>
    <property type="project" value="TreeGrafter"/>
</dbReference>
<keyword evidence="7" id="KW-1185">Reference proteome</keyword>